<protein>
    <submittedName>
        <fullName evidence="2">Uncharacterized protein</fullName>
    </submittedName>
</protein>
<sequence>MLESNKFLIKYLISNLESFSPFLYKNSLFKFPFSIIIYINLYILYIYNTIGIYLTNIISLIR</sequence>
<dbReference type="AlphaFoldDB" id="A8Z696"/>
<evidence type="ECO:0000313" key="3">
    <source>
        <dbReference type="Proteomes" id="UP000000781"/>
    </source>
</evidence>
<evidence type="ECO:0000313" key="2">
    <source>
        <dbReference type="EMBL" id="ABS30647.1"/>
    </source>
</evidence>
<dbReference type="HOGENOM" id="CLU_2902598_0_0_10"/>
<dbReference type="BioCyc" id="CSUL444179:GHLI-249-MONOMER"/>
<gene>
    <name evidence="2" type="ordered locus">SMGWSS_250</name>
</gene>
<evidence type="ECO:0000256" key="1">
    <source>
        <dbReference type="SAM" id="Phobius"/>
    </source>
</evidence>
<proteinExistence type="predicted"/>
<keyword evidence="1" id="KW-0812">Transmembrane</keyword>
<keyword evidence="1" id="KW-0472">Membrane</keyword>
<reference evidence="2 3" key="1">
    <citation type="journal article" date="2007" name="Proc. Natl. Acad. Sci. U.S.A.">
        <title>Parallel genomic evolution and metabolic interdependence in an ancient symbiosis.</title>
        <authorList>
            <person name="McCutcheon J.P."/>
            <person name="Moran N.A."/>
        </authorList>
    </citation>
    <scope>NUCLEOTIDE SEQUENCE [LARGE SCALE GENOMIC DNA]</scope>
    <source>
        <strain evidence="2 3">GWSS</strain>
    </source>
</reference>
<dbReference type="Proteomes" id="UP000000781">
    <property type="component" value="Chromosome"/>
</dbReference>
<keyword evidence="1" id="KW-1133">Transmembrane helix</keyword>
<organism evidence="2 3">
    <name type="scientific">Karelsulcia muelleri (strain GWSS)</name>
    <name type="common">Sulcia muelleri</name>
    <dbReference type="NCBI Taxonomy" id="444179"/>
    <lineage>
        <taxon>Bacteria</taxon>
        <taxon>Pseudomonadati</taxon>
        <taxon>Bacteroidota</taxon>
        <taxon>Flavobacteriia</taxon>
        <taxon>Flavobacteriales</taxon>
        <taxon>Candidatus Karelsulcia</taxon>
    </lineage>
</organism>
<name>A8Z696_KARMG</name>
<dbReference type="KEGG" id="smg:SMGWSS_250"/>
<accession>A8Z696</accession>
<dbReference type="EMBL" id="CP000770">
    <property type="protein sequence ID" value="ABS30647.1"/>
    <property type="molecule type" value="Genomic_DNA"/>
</dbReference>
<feature type="transmembrane region" description="Helical" evidence="1">
    <location>
        <begin position="31"/>
        <end position="54"/>
    </location>
</feature>